<dbReference type="InterPro" id="IPR011989">
    <property type="entry name" value="ARM-like"/>
</dbReference>
<sequence>MYGQNAIIINELFGKTTLMELFNVIGSMYATLLFLGIKNSTTVQSVVSIERTVFYRERAARISEPLSLSSCASALRKVCEDVSAVIYKSLNLEILSWIAEGLESDHFLLANEEDIVCAVNLIFGSINTKELQNNLLAILLSSSFEAIGEFADKDSSHCLRKNYATYTKVINDELAKHFSHTKSASTPLRYCSSSATSIVTTFLLSVAVVMCVTTCGVMKTIAKVHIDEFAAKAMLLPHGISDVGK</sequence>
<comment type="caution">
    <text evidence="2">The sequence shown here is derived from an EMBL/GenBank/DDBJ whole genome shotgun (WGS) entry which is preliminary data.</text>
</comment>
<proteinExistence type="predicted"/>
<feature type="transmembrane region" description="Helical" evidence="1">
    <location>
        <begin position="198"/>
        <end position="218"/>
    </location>
</feature>
<evidence type="ECO:0000313" key="2">
    <source>
        <dbReference type="EMBL" id="PRQ59074.1"/>
    </source>
</evidence>
<accession>A0A2P6SK63</accession>
<evidence type="ECO:0000313" key="3">
    <source>
        <dbReference type="Proteomes" id="UP000238479"/>
    </source>
</evidence>
<organism evidence="2 3">
    <name type="scientific">Rosa chinensis</name>
    <name type="common">China rose</name>
    <dbReference type="NCBI Taxonomy" id="74649"/>
    <lineage>
        <taxon>Eukaryota</taxon>
        <taxon>Viridiplantae</taxon>
        <taxon>Streptophyta</taxon>
        <taxon>Embryophyta</taxon>
        <taxon>Tracheophyta</taxon>
        <taxon>Spermatophyta</taxon>
        <taxon>Magnoliopsida</taxon>
        <taxon>eudicotyledons</taxon>
        <taxon>Gunneridae</taxon>
        <taxon>Pentapetalae</taxon>
        <taxon>rosids</taxon>
        <taxon>fabids</taxon>
        <taxon>Rosales</taxon>
        <taxon>Rosaceae</taxon>
        <taxon>Rosoideae</taxon>
        <taxon>Rosoideae incertae sedis</taxon>
        <taxon>Rosa</taxon>
    </lineage>
</organism>
<name>A0A2P6SK63_ROSCH</name>
<dbReference type="PANTHER" id="PTHR48040">
    <property type="entry name" value="PLEIOTROPIC DRUG RESISTANCE PROTEIN 1-LIKE ISOFORM X1"/>
    <property type="match status" value="1"/>
</dbReference>
<dbReference type="Proteomes" id="UP000238479">
    <property type="component" value="Chromosome 1"/>
</dbReference>
<dbReference type="Gene3D" id="1.25.10.10">
    <property type="entry name" value="Leucine-rich Repeat Variant"/>
    <property type="match status" value="1"/>
</dbReference>
<dbReference type="PANTHER" id="PTHR48040:SF35">
    <property type="entry name" value="ABC TRANSPORTER G FAMILY MEMBER 39-LIKE"/>
    <property type="match status" value="1"/>
</dbReference>
<keyword evidence="1" id="KW-0472">Membrane</keyword>
<dbReference type="AlphaFoldDB" id="A0A2P6SK63"/>
<keyword evidence="1" id="KW-1133">Transmembrane helix</keyword>
<dbReference type="STRING" id="74649.A0A2P6SK63"/>
<protein>
    <submittedName>
        <fullName evidence="2">Uncharacterized protein</fullName>
    </submittedName>
</protein>
<keyword evidence="3" id="KW-1185">Reference proteome</keyword>
<dbReference type="EMBL" id="PDCK01000039">
    <property type="protein sequence ID" value="PRQ59074.1"/>
    <property type="molecule type" value="Genomic_DNA"/>
</dbReference>
<dbReference type="Gramene" id="PRQ59074">
    <property type="protein sequence ID" value="PRQ59074"/>
    <property type="gene ID" value="RchiOBHm_Chr1g0366171"/>
</dbReference>
<gene>
    <name evidence="2" type="ORF">RchiOBHm_Chr1g0366171</name>
</gene>
<keyword evidence="1" id="KW-0812">Transmembrane</keyword>
<reference evidence="2 3" key="1">
    <citation type="journal article" date="2018" name="Nat. Genet.">
        <title>The Rosa genome provides new insights in the design of modern roses.</title>
        <authorList>
            <person name="Bendahmane M."/>
        </authorList>
    </citation>
    <scope>NUCLEOTIDE SEQUENCE [LARGE SCALE GENOMIC DNA]</scope>
    <source>
        <strain evidence="3">cv. Old Blush</strain>
    </source>
</reference>
<evidence type="ECO:0000256" key="1">
    <source>
        <dbReference type="SAM" id="Phobius"/>
    </source>
</evidence>